<dbReference type="AlphaFoldDB" id="X1P7B7"/>
<reference evidence="1" key="1">
    <citation type="journal article" date="2014" name="Front. Microbiol.">
        <title>High frequency of phylogenetically diverse reductive dehalogenase-homologous genes in deep subseafloor sedimentary metagenomes.</title>
        <authorList>
            <person name="Kawai M."/>
            <person name="Futagami T."/>
            <person name="Toyoda A."/>
            <person name="Takaki Y."/>
            <person name="Nishi S."/>
            <person name="Hori S."/>
            <person name="Arai W."/>
            <person name="Tsubouchi T."/>
            <person name="Morono Y."/>
            <person name="Uchiyama I."/>
            <person name="Ito T."/>
            <person name="Fujiyama A."/>
            <person name="Inagaki F."/>
            <person name="Takami H."/>
        </authorList>
    </citation>
    <scope>NUCLEOTIDE SEQUENCE</scope>
    <source>
        <strain evidence="1">Expedition CK06-06</strain>
    </source>
</reference>
<evidence type="ECO:0000313" key="1">
    <source>
        <dbReference type="EMBL" id="GAI26814.1"/>
    </source>
</evidence>
<organism evidence="1">
    <name type="scientific">marine sediment metagenome</name>
    <dbReference type="NCBI Taxonomy" id="412755"/>
    <lineage>
        <taxon>unclassified sequences</taxon>
        <taxon>metagenomes</taxon>
        <taxon>ecological metagenomes</taxon>
    </lineage>
</organism>
<comment type="caution">
    <text evidence="1">The sequence shown here is derived from an EMBL/GenBank/DDBJ whole genome shotgun (WGS) entry which is preliminary data.</text>
</comment>
<dbReference type="EMBL" id="BARV01021714">
    <property type="protein sequence ID" value="GAI26814.1"/>
    <property type="molecule type" value="Genomic_DNA"/>
</dbReference>
<sequence length="41" mass="4909">DHFDDDTFFGPRIFVPQYWFEYTLAGMELHHQPDGVPLIEK</sequence>
<accession>X1P7B7</accession>
<protein>
    <submittedName>
        <fullName evidence="1">Uncharacterized protein</fullName>
    </submittedName>
</protein>
<gene>
    <name evidence="1" type="ORF">S06H3_35929</name>
</gene>
<feature type="non-terminal residue" evidence="1">
    <location>
        <position position="1"/>
    </location>
</feature>
<proteinExistence type="predicted"/>
<name>X1P7B7_9ZZZZ</name>